<dbReference type="Proteomes" id="UP000222531">
    <property type="component" value="Unassembled WGS sequence"/>
</dbReference>
<sequence>MSAGRQAVHVPGGAQHRTQSRLPWWALALPLVAFATLFSLLAQPASADTGGGSSTGGVSRVVQFVRYFVDHTENWAP</sequence>
<gene>
    <name evidence="2" type="ORF">BLA24_28795</name>
</gene>
<protein>
    <submittedName>
        <fullName evidence="2">Uncharacterized protein</fullName>
    </submittedName>
</protein>
<reference evidence="2 3" key="1">
    <citation type="journal article" date="2017" name="Biochemistry">
        <title>Identification of the Biosynthetic Pathway for the Antibiotic Bicyclomycin.</title>
        <authorList>
            <person name="Patteson J."/>
            <person name="Cai W."/>
            <person name="Johnson R.A."/>
            <person name="Santa Maria K."/>
            <person name="Li B."/>
        </authorList>
    </citation>
    <scope>NUCLEOTIDE SEQUENCE [LARGE SCALE GENOMIC DNA]</scope>
    <source>
        <strain evidence="2 3">ATCC 21532</strain>
    </source>
</reference>
<dbReference type="EMBL" id="NHZO01000161">
    <property type="protein sequence ID" value="PHQ48704.1"/>
    <property type="molecule type" value="Genomic_DNA"/>
</dbReference>
<keyword evidence="1" id="KW-0812">Transmembrane</keyword>
<keyword evidence="1" id="KW-0472">Membrane</keyword>
<organism evidence="2 3">
    <name type="scientific">Streptomyces cinnamoneus</name>
    <name type="common">Streptoverticillium cinnamoneum</name>
    <dbReference type="NCBI Taxonomy" id="53446"/>
    <lineage>
        <taxon>Bacteria</taxon>
        <taxon>Bacillati</taxon>
        <taxon>Actinomycetota</taxon>
        <taxon>Actinomycetes</taxon>
        <taxon>Kitasatosporales</taxon>
        <taxon>Streptomycetaceae</taxon>
        <taxon>Streptomyces</taxon>
        <taxon>Streptomyces cinnamoneus group</taxon>
    </lineage>
</organism>
<evidence type="ECO:0000256" key="1">
    <source>
        <dbReference type="SAM" id="Phobius"/>
    </source>
</evidence>
<accession>A0A2G1XBS6</accession>
<dbReference type="AlphaFoldDB" id="A0A2G1XBS6"/>
<comment type="caution">
    <text evidence="2">The sequence shown here is derived from an EMBL/GenBank/DDBJ whole genome shotgun (WGS) entry which is preliminary data.</text>
</comment>
<name>A0A2G1XBS6_STRCJ</name>
<keyword evidence="3" id="KW-1185">Reference proteome</keyword>
<evidence type="ECO:0000313" key="3">
    <source>
        <dbReference type="Proteomes" id="UP000222531"/>
    </source>
</evidence>
<proteinExistence type="predicted"/>
<feature type="transmembrane region" description="Helical" evidence="1">
    <location>
        <begin position="22"/>
        <end position="42"/>
    </location>
</feature>
<evidence type="ECO:0000313" key="2">
    <source>
        <dbReference type="EMBL" id="PHQ48704.1"/>
    </source>
</evidence>
<dbReference type="RefSeq" id="WP_099201985.1">
    <property type="nucleotide sequence ID" value="NZ_JBIRXA010000001.1"/>
</dbReference>
<keyword evidence="1" id="KW-1133">Transmembrane helix</keyword>